<sequence>MTHPKSALNAYCQSKNLPTPTFETRGTGTEDDPLFISDVSLDGELLATGQGRSKREAERVAAELALEHLRRIHGEPQSKSRKRRRKPRGSSESSAERPAEANPAAQAGWPVYPEVLAEALRIADARLPQTMKGRDVREELARFAGDVYKALLEELGQEAR</sequence>
<reference evidence="4" key="1">
    <citation type="journal article" date="2020" name="mSystems">
        <title>Genome- and Community-Level Interaction Insights into Carbon Utilization and Element Cycling Functions of Hydrothermarchaeota in Hydrothermal Sediment.</title>
        <authorList>
            <person name="Zhou Z."/>
            <person name="Liu Y."/>
            <person name="Xu W."/>
            <person name="Pan J."/>
            <person name="Luo Z.H."/>
            <person name="Li M."/>
        </authorList>
    </citation>
    <scope>NUCLEOTIDE SEQUENCE [LARGE SCALE GENOMIC DNA]</scope>
    <source>
        <strain evidence="4">HyVt-523</strain>
    </source>
</reference>
<feature type="domain" description="DRBM" evidence="3">
    <location>
        <begin position="3"/>
        <end position="71"/>
    </location>
</feature>
<dbReference type="SUPFAM" id="SSF54768">
    <property type="entry name" value="dsRNA-binding domain-like"/>
    <property type="match status" value="1"/>
</dbReference>
<feature type="compositionally biased region" description="Basic and acidic residues" evidence="2">
    <location>
        <begin position="68"/>
        <end position="78"/>
    </location>
</feature>
<dbReference type="InterPro" id="IPR014720">
    <property type="entry name" value="dsRBD_dom"/>
</dbReference>
<dbReference type="CDD" id="cd10845">
    <property type="entry name" value="DSRM_RNAse_III_family"/>
    <property type="match status" value="1"/>
</dbReference>
<dbReference type="SMART" id="SM00358">
    <property type="entry name" value="DSRM"/>
    <property type="match status" value="1"/>
</dbReference>
<proteinExistence type="predicted"/>
<feature type="compositionally biased region" description="Basic residues" evidence="2">
    <location>
        <begin position="79"/>
        <end position="88"/>
    </location>
</feature>
<name>A0A7C5SNK8_9DEIN</name>
<dbReference type="Pfam" id="PF00035">
    <property type="entry name" value="dsrm"/>
    <property type="match status" value="1"/>
</dbReference>
<feature type="region of interest" description="Disordered" evidence="2">
    <location>
        <begin position="1"/>
        <end position="34"/>
    </location>
</feature>
<accession>A0A7C5SNK8</accession>
<dbReference type="EMBL" id="DRNZ01000048">
    <property type="protein sequence ID" value="HHO57683.1"/>
    <property type="molecule type" value="Genomic_DNA"/>
</dbReference>
<dbReference type="AlphaFoldDB" id="A0A7C5SNK8"/>
<protein>
    <submittedName>
        <fullName evidence="4">RNA-binding protein</fullName>
    </submittedName>
</protein>
<keyword evidence="1" id="KW-0694">RNA-binding</keyword>
<feature type="compositionally biased region" description="Polar residues" evidence="2">
    <location>
        <begin position="11"/>
        <end position="27"/>
    </location>
</feature>
<evidence type="ECO:0000259" key="3">
    <source>
        <dbReference type="PROSITE" id="PS50137"/>
    </source>
</evidence>
<organism evidence="4">
    <name type="scientific">Oceanithermus profundus</name>
    <dbReference type="NCBI Taxonomy" id="187137"/>
    <lineage>
        <taxon>Bacteria</taxon>
        <taxon>Thermotogati</taxon>
        <taxon>Deinococcota</taxon>
        <taxon>Deinococci</taxon>
        <taxon>Thermales</taxon>
        <taxon>Thermaceae</taxon>
        <taxon>Oceanithermus</taxon>
    </lineage>
</organism>
<comment type="caution">
    <text evidence="4">The sequence shown here is derived from an EMBL/GenBank/DDBJ whole genome shotgun (WGS) entry which is preliminary data.</text>
</comment>
<evidence type="ECO:0000256" key="2">
    <source>
        <dbReference type="SAM" id="MobiDB-lite"/>
    </source>
</evidence>
<dbReference type="GO" id="GO:0003723">
    <property type="term" value="F:RNA binding"/>
    <property type="evidence" value="ECO:0007669"/>
    <property type="project" value="UniProtKB-UniRule"/>
</dbReference>
<gene>
    <name evidence="4" type="ORF">ENJ85_00760</name>
</gene>
<dbReference type="Proteomes" id="UP000886105">
    <property type="component" value="Unassembled WGS sequence"/>
</dbReference>
<evidence type="ECO:0000256" key="1">
    <source>
        <dbReference type="PROSITE-ProRule" id="PRU00266"/>
    </source>
</evidence>
<evidence type="ECO:0000313" key="4">
    <source>
        <dbReference type="EMBL" id="HHO57683.1"/>
    </source>
</evidence>
<feature type="region of interest" description="Disordered" evidence="2">
    <location>
        <begin position="68"/>
        <end position="108"/>
    </location>
</feature>
<dbReference type="Gene3D" id="3.30.160.20">
    <property type="match status" value="1"/>
</dbReference>
<dbReference type="PROSITE" id="PS50137">
    <property type="entry name" value="DS_RBD"/>
    <property type="match status" value="1"/>
</dbReference>